<dbReference type="AlphaFoldDB" id="A0A3B1DAM6"/>
<evidence type="ECO:0000313" key="2">
    <source>
        <dbReference type="EMBL" id="VAX35891.1"/>
    </source>
</evidence>
<feature type="domain" description="Transglutaminase-like" evidence="1">
    <location>
        <begin position="248"/>
        <end position="319"/>
    </location>
</feature>
<feature type="non-terminal residue" evidence="2">
    <location>
        <position position="387"/>
    </location>
</feature>
<accession>A0A3B1DAM6</accession>
<reference evidence="2" key="1">
    <citation type="submission" date="2018-06" db="EMBL/GenBank/DDBJ databases">
        <authorList>
            <person name="Zhirakovskaya E."/>
        </authorList>
    </citation>
    <scope>NUCLEOTIDE SEQUENCE</scope>
</reference>
<dbReference type="InterPro" id="IPR038765">
    <property type="entry name" value="Papain-like_cys_pep_sf"/>
</dbReference>
<dbReference type="SMART" id="SM00460">
    <property type="entry name" value="TGc"/>
    <property type="match status" value="1"/>
</dbReference>
<dbReference type="Pfam" id="PF01841">
    <property type="entry name" value="Transglut_core"/>
    <property type="match status" value="1"/>
</dbReference>
<dbReference type="EMBL" id="UOGK01000018">
    <property type="protein sequence ID" value="VAX35891.1"/>
    <property type="molecule type" value="Genomic_DNA"/>
</dbReference>
<name>A0A3B1DAM6_9ZZZZ</name>
<dbReference type="Pfam" id="PF11992">
    <property type="entry name" value="TgpA_N"/>
    <property type="match status" value="1"/>
</dbReference>
<dbReference type="InterPro" id="IPR002931">
    <property type="entry name" value="Transglutaminase-like"/>
</dbReference>
<dbReference type="InterPro" id="IPR021878">
    <property type="entry name" value="TgpA_N"/>
</dbReference>
<organism evidence="2">
    <name type="scientific">hydrothermal vent metagenome</name>
    <dbReference type="NCBI Taxonomy" id="652676"/>
    <lineage>
        <taxon>unclassified sequences</taxon>
        <taxon>metagenomes</taxon>
        <taxon>ecological metagenomes</taxon>
    </lineage>
</organism>
<sequence length="387" mass="42415">RGAGVRELGRWGTPAVGRVVSFADRVRVGAGGAISTSRTPVLHLRLTDSKGRELGGLGSVRYLRGAVLDTYQDGTWTSSTPPVAMEEQHHLIPDEALALGGGGGQAMISQDILMLNTPREFAYLFGFWRPTEIRLKDPAVCMVNRQDSTIMARTNGGKFRYTVRSSVSEHPFRRKETRPPVSWPSPVVAEVAAEILEQAAIEPDPALRSIADDAMAIHAFRQFFWDNYTYRLGEPPPPPGVEPIDWFLTQAERGHCEHYAAALAALCRSVGIPARVVTGYVAAEYNRSTGHYIVRESNAHAWVEAQPEPGAWRPYDATPTTALLAQHGPEPGMLAGMGRMLDAINYTWVRSIVSFDSTSRTDLLAWSEPATGVVSEKAGQVLDRLRV</sequence>
<gene>
    <name evidence="2" type="ORF">MNBD_PLANCTO03-1461</name>
</gene>
<dbReference type="SUPFAM" id="SSF54001">
    <property type="entry name" value="Cysteine proteinases"/>
    <property type="match status" value="1"/>
</dbReference>
<dbReference type="InterPro" id="IPR052901">
    <property type="entry name" value="Bact_TGase-like"/>
</dbReference>
<proteinExistence type="predicted"/>
<evidence type="ECO:0000259" key="1">
    <source>
        <dbReference type="SMART" id="SM00460"/>
    </source>
</evidence>
<protein>
    <recommendedName>
        <fullName evidence="1">Transglutaminase-like domain-containing protein</fullName>
    </recommendedName>
</protein>
<dbReference type="PANTHER" id="PTHR42736">
    <property type="entry name" value="PROTEIN-GLUTAMINE GAMMA-GLUTAMYLTRANSFERASE"/>
    <property type="match status" value="1"/>
</dbReference>
<dbReference type="Gene3D" id="3.10.620.30">
    <property type="match status" value="1"/>
</dbReference>
<feature type="non-terminal residue" evidence="2">
    <location>
        <position position="1"/>
    </location>
</feature>
<dbReference type="PANTHER" id="PTHR42736:SF1">
    <property type="entry name" value="PROTEIN-GLUTAMINE GAMMA-GLUTAMYLTRANSFERASE"/>
    <property type="match status" value="1"/>
</dbReference>